<name>A0ABU6XFX6_9FABA</name>
<feature type="region of interest" description="Disordered" evidence="1">
    <location>
        <begin position="321"/>
        <end position="393"/>
    </location>
</feature>
<protein>
    <recommendedName>
        <fullName evidence="4">Aminotransferase-like plant mobile domain-containing protein</fullName>
    </recommendedName>
</protein>
<feature type="compositionally biased region" description="Polar residues" evidence="1">
    <location>
        <begin position="362"/>
        <end position="393"/>
    </location>
</feature>
<evidence type="ECO:0008006" key="4">
    <source>
        <dbReference type="Google" id="ProtNLM"/>
    </source>
</evidence>
<organism evidence="2 3">
    <name type="scientific">Stylosanthes scabra</name>
    <dbReference type="NCBI Taxonomy" id="79078"/>
    <lineage>
        <taxon>Eukaryota</taxon>
        <taxon>Viridiplantae</taxon>
        <taxon>Streptophyta</taxon>
        <taxon>Embryophyta</taxon>
        <taxon>Tracheophyta</taxon>
        <taxon>Spermatophyta</taxon>
        <taxon>Magnoliopsida</taxon>
        <taxon>eudicotyledons</taxon>
        <taxon>Gunneridae</taxon>
        <taxon>Pentapetalae</taxon>
        <taxon>rosids</taxon>
        <taxon>fabids</taxon>
        <taxon>Fabales</taxon>
        <taxon>Fabaceae</taxon>
        <taxon>Papilionoideae</taxon>
        <taxon>50 kb inversion clade</taxon>
        <taxon>dalbergioids sensu lato</taxon>
        <taxon>Dalbergieae</taxon>
        <taxon>Pterocarpus clade</taxon>
        <taxon>Stylosanthes</taxon>
    </lineage>
</organism>
<dbReference type="EMBL" id="JASCZI010211681">
    <property type="protein sequence ID" value="MED6195838.1"/>
    <property type="molecule type" value="Genomic_DNA"/>
</dbReference>
<comment type="caution">
    <text evidence="2">The sequence shown here is derived from an EMBL/GenBank/DDBJ whole genome shotgun (WGS) entry which is preliminary data.</text>
</comment>
<accession>A0ABU6XFX6</accession>
<gene>
    <name evidence="2" type="ORF">PIB30_041716</name>
</gene>
<dbReference type="Proteomes" id="UP001341840">
    <property type="component" value="Unassembled WGS sequence"/>
</dbReference>
<evidence type="ECO:0000313" key="2">
    <source>
        <dbReference type="EMBL" id="MED6195838.1"/>
    </source>
</evidence>
<evidence type="ECO:0000313" key="3">
    <source>
        <dbReference type="Proteomes" id="UP001341840"/>
    </source>
</evidence>
<evidence type="ECO:0000256" key="1">
    <source>
        <dbReference type="SAM" id="MobiDB-lite"/>
    </source>
</evidence>
<sequence>MGLVLGDVRRATRPLGRGCLHRDVLVVEVQVRSSPQPSDRRDGPHACQSLHLDAVVDLSFRGQYGSSGSCSLASLSAAHRRSRSIQLEVRSASLAVQESVSSSQQECRPGGKAVGSAAEVDFLAVSPHIRREGALTARSQETARSDALQCVRMSPVSNVGGRGGARSTYSAGGAQSPPFGGVQNRPHPAINIDFLHAMDGCGSDQWFPHTFQHWHALWATKFQQVFEVVQFADPGPTADFIQWWILAARRYLVPADRFHHMPLDEIPVEATQKQSGPHPARLDVPHVSDNRRPARRMMVGTRTTARYWQWLDGMMADDALATPPTQMLRRMPESYARRRGSGRPHRGGRAGRGRGEGVDAAPTQQTQDGASTSQPVEEAGTSSQAYLSPTPQT</sequence>
<reference evidence="2 3" key="1">
    <citation type="journal article" date="2023" name="Plants (Basel)">
        <title>Bridging the Gap: Combining Genomics and Transcriptomics Approaches to Understand Stylosanthes scabra, an Orphan Legume from the Brazilian Caatinga.</title>
        <authorList>
            <person name="Ferreira-Neto J.R.C."/>
            <person name="da Silva M.D."/>
            <person name="Binneck E."/>
            <person name="de Melo N.F."/>
            <person name="da Silva R.H."/>
            <person name="de Melo A.L.T.M."/>
            <person name="Pandolfi V."/>
            <person name="Bustamante F.O."/>
            <person name="Brasileiro-Vidal A.C."/>
            <person name="Benko-Iseppon A.M."/>
        </authorList>
    </citation>
    <scope>NUCLEOTIDE SEQUENCE [LARGE SCALE GENOMIC DNA]</scope>
    <source>
        <tissue evidence="2">Leaves</tissue>
    </source>
</reference>
<feature type="compositionally biased region" description="Basic residues" evidence="1">
    <location>
        <begin position="337"/>
        <end position="352"/>
    </location>
</feature>
<proteinExistence type="predicted"/>
<keyword evidence="3" id="KW-1185">Reference proteome</keyword>